<dbReference type="InterPro" id="IPR036390">
    <property type="entry name" value="WH_DNA-bd_sf"/>
</dbReference>
<dbReference type="PRINTS" id="PR00598">
    <property type="entry name" value="HTHMARR"/>
</dbReference>
<evidence type="ECO:0000313" key="6">
    <source>
        <dbReference type="Proteomes" id="UP000469424"/>
    </source>
</evidence>
<reference evidence="5 6" key="1">
    <citation type="submission" date="2019-08" db="EMBL/GenBank/DDBJ databases">
        <title>In-depth cultivation of the pig gut microbiome towards novel bacterial diversity and tailored functional studies.</title>
        <authorList>
            <person name="Wylensek D."/>
            <person name="Hitch T.C.A."/>
            <person name="Clavel T."/>
        </authorList>
    </citation>
    <scope>NUCLEOTIDE SEQUENCE [LARGE SCALE GENOMIC DNA]</scope>
    <source>
        <strain evidence="5 6">WCA-MUC-591-APC-4B</strain>
    </source>
</reference>
<gene>
    <name evidence="5" type="ORF">FYJ65_07940</name>
</gene>
<dbReference type="PANTHER" id="PTHR42756:SF1">
    <property type="entry name" value="TRANSCRIPTIONAL REPRESSOR OF EMRAB OPERON"/>
    <property type="match status" value="1"/>
</dbReference>
<keyword evidence="3" id="KW-0804">Transcription</keyword>
<dbReference type="InterPro" id="IPR000835">
    <property type="entry name" value="HTH_MarR-typ"/>
</dbReference>
<dbReference type="PANTHER" id="PTHR42756">
    <property type="entry name" value="TRANSCRIPTIONAL REGULATOR, MARR"/>
    <property type="match status" value="1"/>
</dbReference>
<evidence type="ECO:0000259" key="4">
    <source>
        <dbReference type="PROSITE" id="PS50995"/>
    </source>
</evidence>
<dbReference type="PROSITE" id="PS50995">
    <property type="entry name" value="HTH_MARR_2"/>
    <property type="match status" value="1"/>
</dbReference>
<evidence type="ECO:0000256" key="3">
    <source>
        <dbReference type="ARBA" id="ARBA00023163"/>
    </source>
</evidence>
<comment type="caution">
    <text evidence="5">The sequence shown here is derived from an EMBL/GenBank/DDBJ whole genome shotgun (WGS) entry which is preliminary data.</text>
</comment>
<dbReference type="InterPro" id="IPR023187">
    <property type="entry name" value="Tscrpt_reg_MarR-type_CS"/>
</dbReference>
<dbReference type="SUPFAM" id="SSF46785">
    <property type="entry name" value="Winged helix' DNA-binding domain"/>
    <property type="match status" value="1"/>
</dbReference>
<dbReference type="Gene3D" id="1.10.10.10">
    <property type="entry name" value="Winged helix-like DNA-binding domain superfamily/Winged helix DNA-binding domain"/>
    <property type="match status" value="1"/>
</dbReference>
<dbReference type="GO" id="GO:0003677">
    <property type="term" value="F:DNA binding"/>
    <property type="evidence" value="ECO:0007669"/>
    <property type="project" value="UniProtKB-KW"/>
</dbReference>
<name>A0A6N7X9P3_9FIRM</name>
<feature type="domain" description="HTH marR-type" evidence="4">
    <location>
        <begin position="8"/>
        <end position="141"/>
    </location>
</feature>
<evidence type="ECO:0000313" key="5">
    <source>
        <dbReference type="EMBL" id="MST71233.1"/>
    </source>
</evidence>
<sequence length="152" mass="18171">MKECKCNRNEIGMLIKQISFQMRTHADMDLRKCDLTWSQAHLLRHLAKTEGQMSQKQIEKELEISHPTVVGLVQRLETKGFVESFTDEKDRRIKMVLLTERAYEHQHFMETRFREKEKLMTRGMSEAEVQELIRLLRKLHTNLENDKEDNDI</sequence>
<organism evidence="5 6">
    <name type="scientific">Mogibacterium kristiansenii</name>
    <dbReference type="NCBI Taxonomy" id="2606708"/>
    <lineage>
        <taxon>Bacteria</taxon>
        <taxon>Bacillati</taxon>
        <taxon>Bacillota</taxon>
        <taxon>Clostridia</taxon>
        <taxon>Peptostreptococcales</taxon>
        <taxon>Anaerovoracaceae</taxon>
        <taxon>Mogibacterium</taxon>
    </lineage>
</organism>
<dbReference type="AlphaFoldDB" id="A0A6N7X9P3"/>
<evidence type="ECO:0000256" key="2">
    <source>
        <dbReference type="ARBA" id="ARBA00023125"/>
    </source>
</evidence>
<dbReference type="InterPro" id="IPR036388">
    <property type="entry name" value="WH-like_DNA-bd_sf"/>
</dbReference>
<dbReference type="Proteomes" id="UP000469424">
    <property type="component" value="Unassembled WGS sequence"/>
</dbReference>
<dbReference type="SMART" id="SM00347">
    <property type="entry name" value="HTH_MARR"/>
    <property type="match status" value="1"/>
</dbReference>
<protein>
    <submittedName>
        <fullName evidence="5">MarR family transcriptional regulator</fullName>
    </submittedName>
</protein>
<dbReference type="RefSeq" id="WP_154554796.1">
    <property type="nucleotide sequence ID" value="NZ_VUNA01000017.1"/>
</dbReference>
<dbReference type="GO" id="GO:0003700">
    <property type="term" value="F:DNA-binding transcription factor activity"/>
    <property type="evidence" value="ECO:0007669"/>
    <property type="project" value="InterPro"/>
</dbReference>
<keyword evidence="6" id="KW-1185">Reference proteome</keyword>
<dbReference type="PROSITE" id="PS01117">
    <property type="entry name" value="HTH_MARR_1"/>
    <property type="match status" value="1"/>
</dbReference>
<keyword evidence="2" id="KW-0238">DNA-binding</keyword>
<evidence type="ECO:0000256" key="1">
    <source>
        <dbReference type="ARBA" id="ARBA00023015"/>
    </source>
</evidence>
<dbReference type="Pfam" id="PF12802">
    <property type="entry name" value="MarR_2"/>
    <property type="match status" value="1"/>
</dbReference>
<accession>A0A6N7X9P3</accession>
<proteinExistence type="predicted"/>
<keyword evidence="1" id="KW-0805">Transcription regulation</keyword>
<dbReference type="EMBL" id="VUNA01000017">
    <property type="protein sequence ID" value="MST71233.1"/>
    <property type="molecule type" value="Genomic_DNA"/>
</dbReference>